<name>H8FQN4_MAGML</name>
<sequence>MIHELQNGTGKDHYRLRLFIHVNVCFYDWWVHKSA</sequence>
<protein>
    <submittedName>
        <fullName evidence="1">Uncharacterized protein</fullName>
    </submittedName>
</protein>
<comment type="caution">
    <text evidence="1">The sequence shown here is derived from an EMBL/GenBank/DDBJ whole genome shotgun (WGS) entry which is preliminary data.</text>
</comment>
<evidence type="ECO:0000313" key="2">
    <source>
        <dbReference type="Proteomes" id="UP000004169"/>
    </source>
</evidence>
<keyword evidence="2" id="KW-1185">Reference proteome</keyword>
<dbReference type="EMBL" id="CAHP01000014">
    <property type="protein sequence ID" value="CCG40672.1"/>
    <property type="molecule type" value="Genomic_DNA"/>
</dbReference>
<dbReference type="AlphaFoldDB" id="H8FQN4"/>
<reference evidence="1 2" key="1">
    <citation type="journal article" date="2012" name="J. Bacteriol.">
        <title>Draft Genome Sequence of the Purple Photosynthetic Bacterium Phaeospirillum molischianum DSM120, a Particularly Versatile Bacterium.</title>
        <authorList>
            <person name="Duquesne K."/>
            <person name="Prima V."/>
            <person name="Ji B."/>
            <person name="Rouy Z."/>
            <person name="Medigue C."/>
            <person name="Talla E."/>
            <person name="Sturgis J.N."/>
        </authorList>
    </citation>
    <scope>NUCLEOTIDE SEQUENCE [LARGE SCALE GENOMIC DNA]</scope>
    <source>
        <strain evidence="2">DSM120</strain>
    </source>
</reference>
<proteinExistence type="predicted"/>
<evidence type="ECO:0000313" key="1">
    <source>
        <dbReference type="EMBL" id="CCG40672.1"/>
    </source>
</evidence>
<gene>
    <name evidence="1" type="ORF">PHAMO_210183</name>
</gene>
<dbReference type="STRING" id="1150626.PHAMO_210183"/>
<accession>H8FQN4</accession>
<organism evidence="1 2">
    <name type="scientific">Magnetospirillum molischianum DSM 120</name>
    <dbReference type="NCBI Taxonomy" id="1150626"/>
    <lineage>
        <taxon>Bacteria</taxon>
        <taxon>Pseudomonadati</taxon>
        <taxon>Pseudomonadota</taxon>
        <taxon>Alphaproteobacteria</taxon>
        <taxon>Rhodospirillales</taxon>
        <taxon>Rhodospirillaceae</taxon>
        <taxon>Magnetospirillum</taxon>
    </lineage>
</organism>
<dbReference type="Proteomes" id="UP000004169">
    <property type="component" value="Unassembled WGS sequence"/>
</dbReference>